<reference evidence="2 3" key="1">
    <citation type="submission" date="2019-07" db="EMBL/GenBank/DDBJ databases">
        <title>Lysobacter weifangensis sp. nov., isolated from bensulfuron-methyl contaminated farmland soil.</title>
        <authorList>
            <person name="Zhao H."/>
        </authorList>
    </citation>
    <scope>NUCLEOTIDE SEQUENCE [LARGE SCALE GENOMIC DNA]</scope>
    <source>
        <strain evidence="2 3">CC-Bw-6</strain>
    </source>
</reference>
<evidence type="ECO:0000256" key="1">
    <source>
        <dbReference type="SAM" id="MobiDB-lite"/>
    </source>
</evidence>
<accession>A0A516V3R7</accession>
<dbReference type="EMBL" id="CP041742">
    <property type="protein sequence ID" value="QDQ73117.1"/>
    <property type="molecule type" value="Genomic_DNA"/>
</dbReference>
<evidence type="ECO:0000313" key="2">
    <source>
        <dbReference type="EMBL" id="QDQ73117.1"/>
    </source>
</evidence>
<protein>
    <submittedName>
        <fullName evidence="2">Helix-turn-helix domain-containing protein</fullName>
    </submittedName>
</protein>
<sequence>MSINTESKLPRTLTTEQIAILLALTVTTVRTYATAKRYRHLLPRHFKLPGGRRLLWDEDEVLEWMRSGRIATLPRPPKKRGRPSKRQQFESADATAQAKEGRSLNSLRWYR</sequence>
<evidence type="ECO:0000313" key="3">
    <source>
        <dbReference type="Proteomes" id="UP000315891"/>
    </source>
</evidence>
<keyword evidence="3" id="KW-1185">Reference proteome</keyword>
<name>A0A516V3R7_9GAMM</name>
<dbReference type="AlphaFoldDB" id="A0A516V3R7"/>
<dbReference type="OrthoDB" id="9134454at2"/>
<feature type="region of interest" description="Disordered" evidence="1">
    <location>
        <begin position="72"/>
        <end position="111"/>
    </location>
</feature>
<feature type="compositionally biased region" description="Basic residues" evidence="1">
    <location>
        <begin position="76"/>
        <end position="85"/>
    </location>
</feature>
<proteinExistence type="predicted"/>
<gene>
    <name evidence="2" type="ORF">FNZ56_04125</name>
</gene>
<organism evidence="2 3">
    <name type="scientific">Pseudoluteimonas lycopersici</name>
    <dbReference type="NCBI Taxonomy" id="1324796"/>
    <lineage>
        <taxon>Bacteria</taxon>
        <taxon>Pseudomonadati</taxon>
        <taxon>Pseudomonadota</taxon>
        <taxon>Gammaproteobacteria</taxon>
        <taxon>Lysobacterales</taxon>
        <taxon>Lysobacteraceae</taxon>
        <taxon>Pseudoluteimonas</taxon>
    </lineage>
</organism>
<dbReference type="Proteomes" id="UP000315891">
    <property type="component" value="Chromosome"/>
</dbReference>